<keyword evidence="4" id="KW-1185">Reference proteome</keyword>
<dbReference type="EMBL" id="KB932201">
    <property type="protein sequence ID" value="KCV73462.1"/>
    <property type="molecule type" value="Genomic_DNA"/>
</dbReference>
<dbReference type="eggNOG" id="KOG1455">
    <property type="taxonomic scope" value="Eukaryota"/>
</dbReference>
<evidence type="ECO:0000256" key="1">
    <source>
        <dbReference type="SAM" id="SignalP"/>
    </source>
</evidence>
<evidence type="ECO:0000313" key="3">
    <source>
        <dbReference type="EMBL" id="KCV73462.1"/>
    </source>
</evidence>
<sequence>MFSKPLRYLALLFLLLLPALAHAAFTRPKIMIAPPTQMPNFVLQQPDHTNLRYYVVDPPADEQPKGVMLFIHGLGEYALRHEPLIRQIAEAAHVRVVSFDLRGHGYTQQSNLGVVYGKFPRGLVSDVTTSPRAPPMRLGDVGSFATLMEDCTAVLAAGMRGLPADLPTMVFGHSLGGLIALVFSTYAPPAHLRATIASAPALDSPSRPMAPTIYAAKALRFFGLDSIAIDNGLESSGLSRDPAVAASYEQDPMVHSYVSLRTGLFIFEEGDRLLLNADHQARLAEPAQDPIFDVAKSRLFILHGDGDAITSQPASLRFVSALSAVARGTPREPGAPPVASLDLDPAGTASLPAYLQPHEDLIFSGASPSAIPGSGTFSPDAEAILATYRGAYHELSQDLIKEDFISRVVAYTMSVI</sequence>
<protein>
    <recommendedName>
        <fullName evidence="2">Serine aminopeptidase S33 domain-containing protein</fullName>
    </recommendedName>
</protein>
<dbReference type="InterPro" id="IPR029058">
    <property type="entry name" value="AB_hydrolase_fold"/>
</dbReference>
<evidence type="ECO:0000313" key="4">
    <source>
        <dbReference type="Proteomes" id="UP000030693"/>
    </source>
</evidence>
<dbReference type="InterPro" id="IPR022742">
    <property type="entry name" value="Hydrolase_4"/>
</dbReference>
<dbReference type="InterPro" id="IPR051044">
    <property type="entry name" value="MAG_DAG_Lipase"/>
</dbReference>
<proteinExistence type="predicted"/>
<evidence type="ECO:0000259" key="2">
    <source>
        <dbReference type="Pfam" id="PF12146"/>
    </source>
</evidence>
<feature type="chain" id="PRO_5001566993" description="Serine aminopeptidase S33 domain-containing protein" evidence="1">
    <location>
        <begin position="24"/>
        <end position="416"/>
    </location>
</feature>
<reference evidence="3" key="1">
    <citation type="submission" date="2013-04" db="EMBL/GenBank/DDBJ databases">
        <title>The Genome Sequence of Fonticula alba ATCC 38817.</title>
        <authorList>
            <consortium name="The Broad Institute Genomics Platform"/>
            <person name="Russ C."/>
            <person name="Cuomo C."/>
            <person name="Burger G."/>
            <person name="Gray M.W."/>
            <person name="Holland P.W.H."/>
            <person name="King N."/>
            <person name="Lang F.B.F."/>
            <person name="Roger A.J."/>
            <person name="Ruiz-Trillo I."/>
            <person name="Brown M."/>
            <person name="Walker B."/>
            <person name="Young S."/>
            <person name="Zeng Q."/>
            <person name="Gargeya S."/>
            <person name="Fitzgerald M."/>
            <person name="Haas B."/>
            <person name="Abouelleil A."/>
            <person name="Allen A.W."/>
            <person name="Alvarado L."/>
            <person name="Arachchi H.M."/>
            <person name="Berlin A.M."/>
            <person name="Chapman S.B."/>
            <person name="Gainer-Dewar J."/>
            <person name="Goldberg J."/>
            <person name="Griggs A."/>
            <person name="Gujja S."/>
            <person name="Hansen M."/>
            <person name="Howarth C."/>
            <person name="Imamovic A."/>
            <person name="Ireland A."/>
            <person name="Larimer J."/>
            <person name="McCowan C."/>
            <person name="Murphy C."/>
            <person name="Pearson M."/>
            <person name="Poon T.W."/>
            <person name="Priest M."/>
            <person name="Roberts A."/>
            <person name="Saif S."/>
            <person name="Shea T."/>
            <person name="Sisk P."/>
            <person name="Sykes S."/>
            <person name="Wortman J."/>
            <person name="Nusbaum C."/>
            <person name="Birren B."/>
        </authorList>
    </citation>
    <scope>NUCLEOTIDE SEQUENCE [LARGE SCALE GENOMIC DNA]</scope>
    <source>
        <strain evidence="3">ATCC 38817</strain>
    </source>
</reference>
<dbReference type="Proteomes" id="UP000030693">
    <property type="component" value="Unassembled WGS sequence"/>
</dbReference>
<feature type="domain" description="Serine aminopeptidase S33" evidence="2">
    <location>
        <begin position="63"/>
        <end position="323"/>
    </location>
</feature>
<dbReference type="RefSeq" id="XP_009493163.1">
    <property type="nucleotide sequence ID" value="XM_009494888.1"/>
</dbReference>
<organism evidence="3">
    <name type="scientific">Fonticula alba</name>
    <name type="common">Slime mold</name>
    <dbReference type="NCBI Taxonomy" id="691883"/>
    <lineage>
        <taxon>Eukaryota</taxon>
        <taxon>Rotosphaerida</taxon>
        <taxon>Fonticulaceae</taxon>
        <taxon>Fonticula</taxon>
    </lineage>
</organism>
<dbReference type="Gene3D" id="3.40.50.1820">
    <property type="entry name" value="alpha/beta hydrolase"/>
    <property type="match status" value="1"/>
</dbReference>
<dbReference type="Pfam" id="PF12146">
    <property type="entry name" value="Hydrolase_4"/>
    <property type="match status" value="1"/>
</dbReference>
<dbReference type="STRING" id="691883.A0A058ZIY5"/>
<accession>A0A058ZIY5</accession>
<dbReference type="GeneID" id="20525721"/>
<keyword evidence="1" id="KW-0732">Signal</keyword>
<dbReference type="PANTHER" id="PTHR11614">
    <property type="entry name" value="PHOSPHOLIPASE-RELATED"/>
    <property type="match status" value="1"/>
</dbReference>
<dbReference type="OrthoDB" id="10249433at2759"/>
<dbReference type="AlphaFoldDB" id="A0A058ZIY5"/>
<gene>
    <name evidence="3" type="ORF">H696_00996</name>
</gene>
<dbReference type="SUPFAM" id="SSF53474">
    <property type="entry name" value="alpha/beta-Hydrolases"/>
    <property type="match status" value="1"/>
</dbReference>
<feature type="signal peptide" evidence="1">
    <location>
        <begin position="1"/>
        <end position="23"/>
    </location>
</feature>
<name>A0A058ZIY5_FONAL</name>